<keyword evidence="2" id="KW-0378">Hydrolase</keyword>
<reference evidence="2" key="1">
    <citation type="submission" date="2017-02" db="EMBL/GenBank/DDBJ databases">
        <authorList>
            <person name="Regsiter A."/>
            <person name="William W."/>
        </authorList>
    </citation>
    <scope>NUCLEOTIDE SEQUENCE</scope>
    <source>
        <strain evidence="2">Bib</strain>
    </source>
</reference>
<dbReference type="InterPro" id="IPR005502">
    <property type="entry name" value="Ribosyl_crysJ1"/>
</dbReference>
<dbReference type="Gene3D" id="1.10.4080.10">
    <property type="entry name" value="ADP-ribosylation/Crystallin J1"/>
    <property type="match status" value="1"/>
</dbReference>
<accession>A0A3P3XI87</accession>
<dbReference type="Gene3D" id="2.60.120.560">
    <property type="entry name" value="Exo-inulinase, domain 1"/>
    <property type="match status" value="1"/>
</dbReference>
<dbReference type="GO" id="GO:0016787">
    <property type="term" value="F:hydrolase activity"/>
    <property type="evidence" value="ECO:0007669"/>
    <property type="project" value="UniProtKB-KW"/>
</dbReference>
<keyword evidence="1" id="KW-0479">Metal-binding</keyword>
<dbReference type="EMBL" id="FWDM01000018">
    <property type="protein sequence ID" value="SLM12634.1"/>
    <property type="molecule type" value="Genomic_DNA"/>
</dbReference>
<dbReference type="GO" id="GO:0046872">
    <property type="term" value="F:metal ion binding"/>
    <property type="evidence" value="ECO:0007669"/>
    <property type="project" value="UniProtKB-KW"/>
</dbReference>
<comment type="cofactor">
    <cofactor evidence="1">
        <name>Mg(2+)</name>
        <dbReference type="ChEBI" id="CHEBI:18420"/>
    </cofactor>
    <text evidence="1">Binds 2 magnesium ions per subunit.</text>
</comment>
<feature type="binding site" evidence="1">
    <location>
        <position position="314"/>
    </location>
    <ligand>
        <name>Mg(2+)</name>
        <dbReference type="ChEBI" id="CHEBI:18420"/>
        <label>1</label>
    </ligand>
</feature>
<dbReference type="Pfam" id="PF03747">
    <property type="entry name" value="ADP_ribosyl_GH"/>
    <property type="match status" value="1"/>
</dbReference>
<feature type="binding site" evidence="1">
    <location>
        <position position="312"/>
    </location>
    <ligand>
        <name>Mg(2+)</name>
        <dbReference type="ChEBI" id="CHEBI:18420"/>
        <label>1</label>
    </ligand>
</feature>
<evidence type="ECO:0000313" key="2">
    <source>
        <dbReference type="EMBL" id="SLM12634.1"/>
    </source>
</evidence>
<name>A0A3P3XI87_9SPIR</name>
<evidence type="ECO:0000256" key="1">
    <source>
        <dbReference type="PIRSR" id="PIRSR605502-1"/>
    </source>
</evidence>
<dbReference type="InterPro" id="IPR036705">
    <property type="entry name" value="Ribosyl_crysJ1_sf"/>
</dbReference>
<proteinExistence type="predicted"/>
<dbReference type="AlphaFoldDB" id="A0A3P3XI87"/>
<organism evidence="2">
    <name type="scientific">uncultured spirochete</name>
    <dbReference type="NCBI Taxonomy" id="156406"/>
    <lineage>
        <taxon>Bacteria</taxon>
        <taxon>Pseudomonadati</taxon>
        <taxon>Spirochaetota</taxon>
        <taxon>Spirochaetia</taxon>
        <taxon>Spirochaetales</taxon>
        <taxon>environmental samples</taxon>
    </lineage>
</organism>
<protein>
    <submittedName>
        <fullName evidence="2">ADP-ribosylglycohydrolase</fullName>
    </submittedName>
</protein>
<dbReference type="SUPFAM" id="SSF101478">
    <property type="entry name" value="ADP-ribosylglycohydrolase"/>
    <property type="match status" value="1"/>
</dbReference>
<gene>
    <name evidence="2" type="ORF">SPIROBIBN47_250112</name>
</gene>
<sequence>MPTIPSDYLERVYAGLLGKNIGIRLGAPVEPAIWTYERIREVYGDITSYIKPYRNFAADDDANGPVYFVRPLLEKVERLRNKEGGWLGSLPQSAVGAGEGNPVAPLAIEPSEVARAWLDYSREGVGMFWWGGYGRSTEHTAYLNLKHGVPAPESGSIARNGKVTAEQIGGQIFIDTWGLVWPSNPEMAAEYAVRAASVSHDGEGLHGARFIAGCIAAAFRETDVEAVVGAGRAMLPADSAYAAVVDAVLRFHAQHPSDWRACQEYLLAEWGYDKWPGLCHIIPNAGVCVLALLYGKGSFARTVEIATMCGWDTDCNAGNVGTIAGVLYGLDALPAHYRAPVNDSIVLSGLPGTLNILDIPTFAKRVAEAGYMLAGEAVPASITEALQRGDGERAIWFDFVLPGSTHGMRVSDPTRFAARHRSGALEFQFERLVKEESGKLFFKPFYRRDDFDDERYNPIFSPIARPGQKVRIEFMLERWEGQSIGVEGYVRDTFTRQDIITTGTIFPQEGEPCRLDFQIPSLDGSFPDEIGLKITSFSGKGKRDSGRLFIRHFSIEGKASYTIDMAKQSVEFGCVTPFSHDGGTWSIESGRLHLMTPVQAASYTGGYRVGDQRITAQVRPIAGDCHMLLVRTQGATRGYWAGFDGPGHVAIYKNDAGFTRLANAEYSWQAGRDYVMALEAIGSSICLSIDGEKVLEIDNDRFDSGMLGCGTLRASRALYGPFTVEEL</sequence>
<keyword evidence="1" id="KW-0460">Magnesium</keyword>